<proteinExistence type="predicted"/>
<reference evidence="1 2" key="1">
    <citation type="journal article" date="2019" name="Biochem. Eng. J.">
        <title>Metabolic engineering of the marine bacteria Neptunomonas concharum for the production of acetoin and meso-2,3-butanediol from acetate.</title>
        <authorList>
            <person name="Li W."/>
            <person name="Pu N."/>
            <person name="Liu C.-X."/>
            <person name="Yuan Q.-P."/>
            <person name="Li Z.-J."/>
        </authorList>
    </citation>
    <scope>NUCLEOTIDE SEQUENCE [LARGE SCALE GENOMIC DNA]</scope>
    <source>
        <strain evidence="1 2">JCM17730</strain>
    </source>
</reference>
<dbReference type="OrthoDB" id="8851623at2"/>
<dbReference type="InterPro" id="IPR025560">
    <property type="entry name" value="Imm22"/>
</dbReference>
<dbReference type="Pfam" id="PF14112">
    <property type="entry name" value="DUF4284"/>
    <property type="match status" value="1"/>
</dbReference>
<sequence length="161" mass="18545">MKKADGYDFSKKYKVSVWASQVPYADVPDAYFEETFSKKNTRAVNQWSRNFNLQYFKPEYLETNGTQEGLVSIEVAAGECSFSTSYIQPLLSKARKKKLGEVSWVVLLFELEYSAKISGVEKDPYLTFLGAFDYDEEADNLYDVEDPDVYDEDLIDTRVDQ</sequence>
<keyword evidence="2" id="KW-1185">Reference proteome</keyword>
<protein>
    <submittedName>
        <fullName evidence="1">Uncharacterized protein</fullName>
    </submittedName>
</protein>
<dbReference type="AlphaFoldDB" id="A0A5P1RH66"/>
<dbReference type="Proteomes" id="UP000324760">
    <property type="component" value="Chromosome"/>
</dbReference>
<accession>A0A5P1RH66</accession>
<dbReference type="KEGG" id="ncu:F0U83_09390"/>
<evidence type="ECO:0000313" key="2">
    <source>
        <dbReference type="Proteomes" id="UP000324760"/>
    </source>
</evidence>
<evidence type="ECO:0000313" key="1">
    <source>
        <dbReference type="EMBL" id="QEQ98392.1"/>
    </source>
</evidence>
<gene>
    <name evidence="1" type="ORF">F0U83_09390</name>
</gene>
<dbReference type="EMBL" id="CP043869">
    <property type="protein sequence ID" value="QEQ98392.1"/>
    <property type="molecule type" value="Genomic_DNA"/>
</dbReference>
<organism evidence="1 2">
    <name type="scientific">Neptunomonas concharum</name>
    <dbReference type="NCBI Taxonomy" id="1031538"/>
    <lineage>
        <taxon>Bacteria</taxon>
        <taxon>Pseudomonadati</taxon>
        <taxon>Pseudomonadota</taxon>
        <taxon>Gammaproteobacteria</taxon>
        <taxon>Oceanospirillales</taxon>
        <taxon>Oceanospirillaceae</taxon>
        <taxon>Neptunomonas</taxon>
    </lineage>
</organism>
<name>A0A5P1RH66_9GAMM</name>